<dbReference type="Pfam" id="PF00289">
    <property type="entry name" value="Biotin_carb_N"/>
    <property type="match status" value="1"/>
</dbReference>
<dbReference type="SUPFAM" id="SSF51246">
    <property type="entry name" value="Rudiment single hybrid motif"/>
    <property type="match status" value="1"/>
</dbReference>
<dbReference type="InterPro" id="IPR050856">
    <property type="entry name" value="Biotin_carboxylase_complex"/>
</dbReference>
<protein>
    <submittedName>
        <fullName evidence="10">Uncharacterized protein</fullName>
    </submittedName>
</protein>
<evidence type="ECO:0000313" key="10">
    <source>
        <dbReference type="EMBL" id="PZR06668.1"/>
    </source>
</evidence>
<dbReference type="AlphaFoldDB" id="A0A2W5UCN7"/>
<dbReference type="SUPFAM" id="SSF51230">
    <property type="entry name" value="Single hybrid motif"/>
    <property type="match status" value="1"/>
</dbReference>
<name>A0A2W5UCN7_9BACT</name>
<dbReference type="Gene3D" id="3.30.470.20">
    <property type="entry name" value="ATP-grasp fold, B domain"/>
    <property type="match status" value="1"/>
</dbReference>
<dbReference type="InterPro" id="IPR011764">
    <property type="entry name" value="Biotin_carboxylation_dom"/>
</dbReference>
<organism evidence="10 11">
    <name type="scientific">Archangium gephyra</name>
    <dbReference type="NCBI Taxonomy" id="48"/>
    <lineage>
        <taxon>Bacteria</taxon>
        <taxon>Pseudomonadati</taxon>
        <taxon>Myxococcota</taxon>
        <taxon>Myxococcia</taxon>
        <taxon>Myxococcales</taxon>
        <taxon>Cystobacterineae</taxon>
        <taxon>Archangiaceae</taxon>
        <taxon>Archangium</taxon>
    </lineage>
</organism>
<dbReference type="Pfam" id="PF02786">
    <property type="entry name" value="CPSase_L_D2"/>
    <property type="match status" value="1"/>
</dbReference>
<dbReference type="Gene3D" id="2.40.50.100">
    <property type="match status" value="1"/>
</dbReference>
<dbReference type="GO" id="GO:0016874">
    <property type="term" value="F:ligase activity"/>
    <property type="evidence" value="ECO:0007669"/>
    <property type="project" value="UniProtKB-KW"/>
</dbReference>
<dbReference type="SMART" id="SM00878">
    <property type="entry name" value="Biotin_carb_C"/>
    <property type="match status" value="1"/>
</dbReference>
<gene>
    <name evidence="10" type="ORF">DI536_29565</name>
</gene>
<evidence type="ECO:0000256" key="5">
    <source>
        <dbReference type="ARBA" id="ARBA00023267"/>
    </source>
</evidence>
<keyword evidence="4 6" id="KW-0067">ATP-binding</keyword>
<evidence type="ECO:0000256" key="4">
    <source>
        <dbReference type="ARBA" id="ARBA00022840"/>
    </source>
</evidence>
<dbReference type="GO" id="GO:0046872">
    <property type="term" value="F:metal ion binding"/>
    <property type="evidence" value="ECO:0007669"/>
    <property type="project" value="InterPro"/>
</dbReference>
<reference evidence="10 11" key="1">
    <citation type="submission" date="2017-08" db="EMBL/GenBank/DDBJ databases">
        <title>Infants hospitalized years apart are colonized by the same room-sourced microbial strains.</title>
        <authorList>
            <person name="Brooks B."/>
            <person name="Olm M.R."/>
            <person name="Firek B.A."/>
            <person name="Baker R."/>
            <person name="Thomas B.C."/>
            <person name="Morowitz M.J."/>
            <person name="Banfield J.F."/>
        </authorList>
    </citation>
    <scope>NUCLEOTIDE SEQUENCE [LARGE SCALE GENOMIC DNA]</scope>
    <source>
        <strain evidence="10">S2_003_000_R2_14</strain>
    </source>
</reference>
<feature type="domain" description="Lipoyl-binding" evidence="7">
    <location>
        <begin position="567"/>
        <end position="648"/>
    </location>
</feature>
<dbReference type="CDD" id="cd06850">
    <property type="entry name" value="biotinyl_domain"/>
    <property type="match status" value="1"/>
</dbReference>
<dbReference type="InterPro" id="IPR005479">
    <property type="entry name" value="CPAse_ATP-bd"/>
</dbReference>
<dbReference type="Proteomes" id="UP000249061">
    <property type="component" value="Unassembled WGS sequence"/>
</dbReference>
<proteinExistence type="predicted"/>
<evidence type="ECO:0000313" key="11">
    <source>
        <dbReference type="Proteomes" id="UP000249061"/>
    </source>
</evidence>
<dbReference type="FunFam" id="3.30.470.20:FF:000028">
    <property type="entry name" value="Methylcrotonoyl-CoA carboxylase subunit alpha, mitochondrial"/>
    <property type="match status" value="1"/>
</dbReference>
<comment type="caution">
    <text evidence="10">The sequence shown here is derived from an EMBL/GenBank/DDBJ whole genome shotgun (WGS) entry which is preliminary data.</text>
</comment>
<feature type="domain" description="ATP-grasp" evidence="8">
    <location>
        <begin position="122"/>
        <end position="319"/>
    </location>
</feature>
<feature type="domain" description="Biotin carboxylation" evidence="9">
    <location>
        <begin position="3"/>
        <end position="448"/>
    </location>
</feature>
<evidence type="ECO:0000256" key="1">
    <source>
        <dbReference type="ARBA" id="ARBA00001953"/>
    </source>
</evidence>
<dbReference type="InterPro" id="IPR005482">
    <property type="entry name" value="Biotin_COase_C"/>
</dbReference>
<keyword evidence="2" id="KW-0436">Ligase</keyword>
<dbReference type="InterPro" id="IPR016185">
    <property type="entry name" value="PreATP-grasp_dom_sf"/>
</dbReference>
<dbReference type="PROSITE" id="PS50975">
    <property type="entry name" value="ATP_GRASP"/>
    <property type="match status" value="1"/>
</dbReference>
<dbReference type="EMBL" id="QFQP01000036">
    <property type="protein sequence ID" value="PZR06668.1"/>
    <property type="molecule type" value="Genomic_DNA"/>
</dbReference>
<dbReference type="PROSITE" id="PS50979">
    <property type="entry name" value="BC"/>
    <property type="match status" value="1"/>
</dbReference>
<evidence type="ECO:0000256" key="2">
    <source>
        <dbReference type="ARBA" id="ARBA00022598"/>
    </source>
</evidence>
<dbReference type="InterPro" id="IPR005481">
    <property type="entry name" value="BC-like_N"/>
</dbReference>
<dbReference type="InterPro" id="IPR011054">
    <property type="entry name" value="Rudment_hybrid_motif"/>
</dbReference>
<dbReference type="PROSITE" id="PS50968">
    <property type="entry name" value="BIOTINYL_LIPOYL"/>
    <property type="match status" value="1"/>
</dbReference>
<evidence type="ECO:0000259" key="7">
    <source>
        <dbReference type="PROSITE" id="PS50968"/>
    </source>
</evidence>
<keyword evidence="3 6" id="KW-0547">Nucleotide-binding</keyword>
<dbReference type="InterPro" id="IPR000089">
    <property type="entry name" value="Biotin_lipoyl"/>
</dbReference>
<dbReference type="InterPro" id="IPR011761">
    <property type="entry name" value="ATP-grasp"/>
</dbReference>
<dbReference type="SUPFAM" id="SSF56059">
    <property type="entry name" value="Glutathione synthetase ATP-binding domain-like"/>
    <property type="match status" value="1"/>
</dbReference>
<dbReference type="PANTHER" id="PTHR18866:SF33">
    <property type="entry name" value="METHYLCROTONOYL-COA CARBOXYLASE SUBUNIT ALPHA, MITOCHONDRIAL-RELATED"/>
    <property type="match status" value="1"/>
</dbReference>
<accession>A0A2W5UCN7</accession>
<sequence>MRTLTKLLVANRGEIALRVMKTANRMGLATVAVYSDADAHAPHVKFADEAVRIGPAPSKDSYLSIDAVLRAAKVTGADCIHPGYGFLSENPEFAQAVFDAGITFVGPTPEAIRAMGLKREAKALVEKRGVPLVPGFDGGDQSTALLEKKALEIGLPVIFKPSAGGGGKGMKIARKPEELREAIESGQREAKNAFGDSTLIIEKYLERPRHIEVQLLGDSHGNVVHLFERECSIQRRHQKVVEETPSVALNAEKRAEMGAAAVEVAKAVGYTNAGTVEFIVDADGRFYFSEMNTRLQVEHRVTELVVGVDLVELQLRIARGETLPFTQAQLKQHGHAVQVRLYAEDPANGFLPSVGPVHDFHVHEVGGVIVDSGIESGGEVSMHYDPMIAKLIAWGEDRDDAHARLLRALEGLSVQGVKTNRGFLSRLIQHAKYREGELHTGFIEEHLSLEEPLNAARRKQCALAATLVAYLERRAADPFLPGVVTGYRNNRFADQHVEYVDGPRVEYRALGGSKFLVDAAPWTVVSWSAPALVLESPEGLRERFRVTRVDDTFFVHARHGSEVLKEVPRFPLPQDSALKGGFMAPMPGKVVKVNVKAGDAVKAGQTLLVLEAMKMEQATRSPTDGVVKSVAVREGDQVTAGQVLVTLEA</sequence>
<dbReference type="GO" id="GO:0005524">
    <property type="term" value="F:ATP binding"/>
    <property type="evidence" value="ECO:0007669"/>
    <property type="project" value="UniProtKB-UniRule"/>
</dbReference>
<keyword evidence="5" id="KW-0092">Biotin</keyword>
<dbReference type="InterPro" id="IPR011053">
    <property type="entry name" value="Single_hybrid_motif"/>
</dbReference>
<evidence type="ECO:0000256" key="6">
    <source>
        <dbReference type="PROSITE-ProRule" id="PRU00409"/>
    </source>
</evidence>
<evidence type="ECO:0000259" key="9">
    <source>
        <dbReference type="PROSITE" id="PS50979"/>
    </source>
</evidence>
<evidence type="ECO:0000259" key="8">
    <source>
        <dbReference type="PROSITE" id="PS50975"/>
    </source>
</evidence>
<dbReference type="SUPFAM" id="SSF52440">
    <property type="entry name" value="PreATP-grasp domain"/>
    <property type="match status" value="1"/>
</dbReference>
<dbReference type="FunFam" id="2.40.50.100:FF:000003">
    <property type="entry name" value="Acetyl-CoA carboxylase biotin carboxyl carrier protein"/>
    <property type="match status" value="1"/>
</dbReference>
<comment type="cofactor">
    <cofactor evidence="1">
        <name>biotin</name>
        <dbReference type="ChEBI" id="CHEBI:57586"/>
    </cofactor>
</comment>
<dbReference type="FunFam" id="3.40.50.20:FF:000010">
    <property type="entry name" value="Propionyl-CoA carboxylase subunit alpha"/>
    <property type="match status" value="1"/>
</dbReference>
<evidence type="ECO:0000256" key="3">
    <source>
        <dbReference type="ARBA" id="ARBA00022741"/>
    </source>
</evidence>
<dbReference type="PANTHER" id="PTHR18866">
    <property type="entry name" value="CARBOXYLASE:PYRUVATE/ACETYL-COA/PROPIONYL-COA CARBOXYLASE"/>
    <property type="match status" value="1"/>
</dbReference>
<dbReference type="Pfam" id="PF02785">
    <property type="entry name" value="Biotin_carb_C"/>
    <property type="match status" value="1"/>
</dbReference>
<dbReference type="Pfam" id="PF00364">
    <property type="entry name" value="Biotin_lipoyl"/>
    <property type="match status" value="1"/>
</dbReference>